<gene>
    <name evidence="4" type="ORF">KC01_LOCUS39212</name>
</gene>
<dbReference type="GO" id="GO:0009968">
    <property type="term" value="P:negative regulation of signal transduction"/>
    <property type="evidence" value="ECO:0007669"/>
    <property type="project" value="UniProtKB-KW"/>
</dbReference>
<accession>A0AAV2MHQ0</accession>
<evidence type="ECO:0000313" key="4">
    <source>
        <dbReference type="EMBL" id="CAL1612933.1"/>
    </source>
</evidence>
<evidence type="ECO:0000313" key="5">
    <source>
        <dbReference type="Proteomes" id="UP001497482"/>
    </source>
</evidence>
<protein>
    <submittedName>
        <fullName evidence="4">Uncharacterized protein</fullName>
    </submittedName>
</protein>
<name>A0AAV2MHQ0_KNICA</name>
<keyword evidence="2" id="KW-0734">Signal transduction inhibitor</keyword>
<dbReference type="InterPro" id="IPR026512">
    <property type="entry name" value="RGS7BP/RGS9BP"/>
</dbReference>
<dbReference type="PANTHER" id="PTHR21029">
    <property type="entry name" value="R-SEVEN BINDING PROTEIN (R7BP) HOMOLOG"/>
    <property type="match status" value="1"/>
</dbReference>
<proteinExistence type="inferred from homology"/>
<dbReference type="EMBL" id="OZ035830">
    <property type="protein sequence ID" value="CAL1612933.1"/>
    <property type="molecule type" value="Genomic_DNA"/>
</dbReference>
<evidence type="ECO:0000256" key="3">
    <source>
        <dbReference type="SAM" id="MobiDB-lite"/>
    </source>
</evidence>
<sequence>MAVSLWRRSLEEVFLWRQRQAECERAQEALSRVTSCFQQLAASLGGSADNSFLREELHESRGLVHRISQGLARRLIRLMSSSDSASFKDNVKFRDATSSVSDPAPLSSDPCAAPNPAPSVDGHLNERAASERLLVNFLSAMECFLFDLRKASDLIGQFPLTKRSDRRALVNTGCLDGVVGLAARVASVQAPWISLNEDPTPTLENHIQTLDQQLQQLQLRVPVAFWAVEPLKPLWFQLNLCRSEVESEQSLEELMSPSEDNKTESSLSLSVCCHCCV</sequence>
<evidence type="ECO:0000256" key="1">
    <source>
        <dbReference type="ARBA" id="ARBA00007457"/>
    </source>
</evidence>
<evidence type="ECO:0000256" key="2">
    <source>
        <dbReference type="ARBA" id="ARBA00022700"/>
    </source>
</evidence>
<comment type="similarity">
    <text evidence="1">Belongs to the RGS7BP/RGS9BP family.</text>
</comment>
<keyword evidence="5" id="KW-1185">Reference proteome</keyword>
<feature type="region of interest" description="Disordered" evidence="3">
    <location>
        <begin position="98"/>
        <end position="122"/>
    </location>
</feature>
<organism evidence="4 5">
    <name type="scientific">Knipowitschia caucasica</name>
    <name type="common">Caucasian dwarf goby</name>
    <name type="synonym">Pomatoschistus caucasicus</name>
    <dbReference type="NCBI Taxonomy" id="637954"/>
    <lineage>
        <taxon>Eukaryota</taxon>
        <taxon>Metazoa</taxon>
        <taxon>Chordata</taxon>
        <taxon>Craniata</taxon>
        <taxon>Vertebrata</taxon>
        <taxon>Euteleostomi</taxon>
        <taxon>Actinopterygii</taxon>
        <taxon>Neopterygii</taxon>
        <taxon>Teleostei</taxon>
        <taxon>Neoteleostei</taxon>
        <taxon>Acanthomorphata</taxon>
        <taxon>Gobiaria</taxon>
        <taxon>Gobiiformes</taxon>
        <taxon>Gobioidei</taxon>
        <taxon>Gobiidae</taxon>
        <taxon>Gobiinae</taxon>
        <taxon>Knipowitschia</taxon>
    </lineage>
</organism>
<dbReference type="Proteomes" id="UP001497482">
    <property type="component" value="Chromosome 8"/>
</dbReference>
<dbReference type="AlphaFoldDB" id="A0AAV2MHQ0"/>
<reference evidence="4 5" key="1">
    <citation type="submission" date="2024-04" db="EMBL/GenBank/DDBJ databases">
        <authorList>
            <person name="Waldvogel A.-M."/>
            <person name="Schoenle A."/>
        </authorList>
    </citation>
    <scope>NUCLEOTIDE SEQUENCE [LARGE SCALE GENOMIC DNA]</scope>
</reference>